<evidence type="ECO:0000256" key="2">
    <source>
        <dbReference type="SAM" id="Phobius"/>
    </source>
</evidence>
<evidence type="ECO:0000313" key="3">
    <source>
        <dbReference type="EMBL" id="GEC20790.1"/>
    </source>
</evidence>
<comment type="caution">
    <text evidence="3">The sequence shown here is derived from an EMBL/GenBank/DDBJ whole genome shotgun (WGS) entry which is preliminary data.</text>
</comment>
<accession>A0A4Y3WRS4</accession>
<keyword evidence="2" id="KW-0812">Transmembrane</keyword>
<feature type="transmembrane region" description="Helical" evidence="2">
    <location>
        <begin position="181"/>
        <end position="202"/>
    </location>
</feature>
<name>A0A4Y3WRS4_9PSEU</name>
<evidence type="ECO:0000256" key="1">
    <source>
        <dbReference type="SAM" id="MobiDB-lite"/>
    </source>
</evidence>
<dbReference type="EMBL" id="BJNG01000025">
    <property type="protein sequence ID" value="GEC20790.1"/>
    <property type="molecule type" value="Genomic_DNA"/>
</dbReference>
<feature type="transmembrane region" description="Helical" evidence="2">
    <location>
        <begin position="209"/>
        <end position="231"/>
    </location>
</feature>
<proteinExistence type="predicted"/>
<keyword evidence="4" id="KW-1185">Reference proteome</keyword>
<feature type="compositionally biased region" description="Low complexity" evidence="1">
    <location>
        <begin position="77"/>
        <end position="88"/>
    </location>
</feature>
<keyword evidence="2" id="KW-1133">Transmembrane helix</keyword>
<feature type="transmembrane region" description="Helical" evidence="2">
    <location>
        <begin position="123"/>
        <end position="148"/>
    </location>
</feature>
<organism evidence="3 4">
    <name type="scientific">Pseudonocardia hydrocarbonoxydans</name>
    <dbReference type="NCBI Taxonomy" id="76726"/>
    <lineage>
        <taxon>Bacteria</taxon>
        <taxon>Bacillati</taxon>
        <taxon>Actinomycetota</taxon>
        <taxon>Actinomycetes</taxon>
        <taxon>Pseudonocardiales</taxon>
        <taxon>Pseudonocardiaceae</taxon>
        <taxon>Pseudonocardia</taxon>
    </lineage>
</organism>
<sequence length="268" mass="27412">MDSARAGIYGGPVSTPPDPEKGQPYPGQQGQPTYGTGYGGVQYPYPAGDGPTQQTPYPGQPHPGQPGPGQPGPGQPYPGQSPQGGSPYPYNPYAQASPYGQSPYGGYPAGMGDRPAPVSRPGIMVVGLVLSILSALPFLAFGVLFLVVPLDTSVIPPELLDAPELAQAGLTPESLLSFLRVFGGIFAALALIYILFAVLAFTGRNWARILLAVMTGGFSVFLVFGAVSGGAADPASAVILLAPVALAVGGAVILFLAPSNAYFSRPRA</sequence>
<feature type="transmembrane region" description="Helical" evidence="2">
    <location>
        <begin position="237"/>
        <end position="257"/>
    </location>
</feature>
<feature type="compositionally biased region" description="Low complexity" evidence="1">
    <location>
        <begin position="22"/>
        <end position="57"/>
    </location>
</feature>
<evidence type="ECO:0000313" key="4">
    <source>
        <dbReference type="Proteomes" id="UP000320338"/>
    </source>
</evidence>
<keyword evidence="2" id="KW-0472">Membrane</keyword>
<dbReference type="AlphaFoldDB" id="A0A4Y3WRS4"/>
<reference evidence="3 4" key="1">
    <citation type="submission" date="2019-06" db="EMBL/GenBank/DDBJ databases">
        <title>Whole genome shotgun sequence of Pseudonocardia hydrocarbonoxydans NBRC 14498.</title>
        <authorList>
            <person name="Hosoyama A."/>
            <person name="Uohara A."/>
            <person name="Ohji S."/>
            <person name="Ichikawa N."/>
        </authorList>
    </citation>
    <scope>NUCLEOTIDE SEQUENCE [LARGE SCALE GENOMIC DNA]</scope>
    <source>
        <strain evidence="3 4">NBRC 14498</strain>
    </source>
</reference>
<feature type="region of interest" description="Disordered" evidence="1">
    <location>
        <begin position="1"/>
        <end position="94"/>
    </location>
</feature>
<gene>
    <name evidence="3" type="ORF">PHY01_30730</name>
</gene>
<dbReference type="Proteomes" id="UP000320338">
    <property type="component" value="Unassembled WGS sequence"/>
</dbReference>
<protein>
    <submittedName>
        <fullName evidence="3">Uncharacterized protein</fullName>
    </submittedName>
</protein>
<feature type="compositionally biased region" description="Pro residues" evidence="1">
    <location>
        <begin position="58"/>
        <end position="76"/>
    </location>
</feature>